<dbReference type="GO" id="GO:0016740">
    <property type="term" value="F:transferase activity"/>
    <property type="evidence" value="ECO:0007669"/>
    <property type="project" value="UniProtKB-KW"/>
</dbReference>
<proteinExistence type="predicted"/>
<dbReference type="InterPro" id="IPR011009">
    <property type="entry name" value="Kinase-like_dom_sf"/>
</dbReference>
<organism evidence="1 2">
    <name type="scientific">Lentzea aerocolonigenes</name>
    <name type="common">Lechevalieria aerocolonigenes</name>
    <name type="synonym">Saccharothrix aerocolonigenes</name>
    <dbReference type="NCBI Taxonomy" id="68170"/>
    <lineage>
        <taxon>Bacteria</taxon>
        <taxon>Bacillati</taxon>
        <taxon>Actinomycetota</taxon>
        <taxon>Actinomycetes</taxon>
        <taxon>Pseudonocardiales</taxon>
        <taxon>Pseudonocardiaceae</taxon>
        <taxon>Lentzea</taxon>
    </lineage>
</organism>
<comment type="caution">
    <text evidence="1">The sequence shown here is derived from an EMBL/GenBank/DDBJ whole genome shotgun (WGS) entry which is preliminary data.</text>
</comment>
<reference evidence="1 2" key="1">
    <citation type="submission" date="2015-02" db="EMBL/GenBank/DDBJ databases">
        <authorList>
            <person name="Ju K.-S."/>
            <person name="Doroghazi J.R."/>
            <person name="Metcalf W."/>
        </authorList>
    </citation>
    <scope>NUCLEOTIDE SEQUENCE [LARGE SCALE GENOMIC DNA]</scope>
    <source>
        <strain evidence="1 2">NRRL B-16140</strain>
    </source>
</reference>
<dbReference type="OrthoDB" id="3680308at2"/>
<keyword evidence="2" id="KW-1185">Reference proteome</keyword>
<evidence type="ECO:0000313" key="1">
    <source>
        <dbReference type="EMBL" id="KJK43564.1"/>
    </source>
</evidence>
<dbReference type="SUPFAM" id="SSF56112">
    <property type="entry name" value="Protein kinase-like (PK-like)"/>
    <property type="match status" value="1"/>
</dbReference>
<dbReference type="STRING" id="68170.GCA_000974445_06936"/>
<sequence>MRTDLSEADRKFRQWMRANLSHAADHFGLTVVGHARLGWFDRSISARVQAADRQLWLRVVSEEKQWTDGDFWTGNFDANAFATLSKPRVLDVYEWEEWRQQRAELMTLAPGSTCSPTDVLNQAVDLPDEWWTRLRRTIQTVAATPTDRINADQALVTGRIQQHFGNSVSPVVRQWETVHGDLHWANLMGPDFSLLDWESWGRGPVGTDPATLLCYSLLVPETADRVRNTFAHVLDTDAGRLAQLYAAARLLHWIDKGGHPDLAAPLRKLVETF</sequence>
<dbReference type="AlphaFoldDB" id="A0A0F0GJ39"/>
<keyword evidence="1" id="KW-0808">Transferase</keyword>
<dbReference type="EMBL" id="JYJG01000285">
    <property type="protein sequence ID" value="KJK43564.1"/>
    <property type="molecule type" value="Genomic_DNA"/>
</dbReference>
<dbReference type="Proteomes" id="UP000033393">
    <property type="component" value="Unassembled WGS sequence"/>
</dbReference>
<dbReference type="PATRIC" id="fig|68170.10.peg.8517"/>
<evidence type="ECO:0000313" key="2">
    <source>
        <dbReference type="Proteomes" id="UP000033393"/>
    </source>
</evidence>
<accession>A0A0F0GJ39</accession>
<dbReference type="Gene3D" id="3.90.1200.10">
    <property type="match status" value="1"/>
</dbReference>
<gene>
    <name evidence="1" type="ORF">UK23_32705</name>
</gene>
<protein>
    <submittedName>
        <fullName evidence="1">Aminoglycoside phosphotransferase</fullName>
    </submittedName>
</protein>
<name>A0A0F0GJ39_LENAE</name>